<dbReference type="EMBL" id="BPLQ01008590">
    <property type="protein sequence ID" value="GIY38340.1"/>
    <property type="molecule type" value="Genomic_DNA"/>
</dbReference>
<evidence type="ECO:0000313" key="1">
    <source>
        <dbReference type="EMBL" id="GIY38340.1"/>
    </source>
</evidence>
<protein>
    <recommendedName>
        <fullName evidence="3">Secreted protein</fullName>
    </recommendedName>
</protein>
<accession>A0AAV4SW36</accession>
<dbReference type="Proteomes" id="UP001054837">
    <property type="component" value="Unassembled WGS sequence"/>
</dbReference>
<evidence type="ECO:0008006" key="3">
    <source>
        <dbReference type="Google" id="ProtNLM"/>
    </source>
</evidence>
<gene>
    <name evidence="1" type="ORF">CDAR_90451</name>
</gene>
<sequence length="96" mass="10840">MRPFGILPLQKSYMRTYSICISSLGLVCLLPTKHFGAELNPSTLSHSLACSEARFSLAQKISSLAVNAWMNTDRKQRLFRHFAEISKRNVTERGLP</sequence>
<proteinExistence type="predicted"/>
<reference evidence="1 2" key="1">
    <citation type="submission" date="2021-06" db="EMBL/GenBank/DDBJ databases">
        <title>Caerostris darwini draft genome.</title>
        <authorList>
            <person name="Kono N."/>
            <person name="Arakawa K."/>
        </authorList>
    </citation>
    <scope>NUCLEOTIDE SEQUENCE [LARGE SCALE GENOMIC DNA]</scope>
</reference>
<organism evidence="1 2">
    <name type="scientific">Caerostris darwini</name>
    <dbReference type="NCBI Taxonomy" id="1538125"/>
    <lineage>
        <taxon>Eukaryota</taxon>
        <taxon>Metazoa</taxon>
        <taxon>Ecdysozoa</taxon>
        <taxon>Arthropoda</taxon>
        <taxon>Chelicerata</taxon>
        <taxon>Arachnida</taxon>
        <taxon>Araneae</taxon>
        <taxon>Araneomorphae</taxon>
        <taxon>Entelegynae</taxon>
        <taxon>Araneoidea</taxon>
        <taxon>Araneidae</taxon>
        <taxon>Caerostris</taxon>
    </lineage>
</organism>
<evidence type="ECO:0000313" key="2">
    <source>
        <dbReference type="Proteomes" id="UP001054837"/>
    </source>
</evidence>
<keyword evidence="2" id="KW-1185">Reference proteome</keyword>
<comment type="caution">
    <text evidence="1">The sequence shown here is derived from an EMBL/GenBank/DDBJ whole genome shotgun (WGS) entry which is preliminary data.</text>
</comment>
<name>A0AAV4SW36_9ARAC</name>
<dbReference type="AlphaFoldDB" id="A0AAV4SW36"/>